<reference evidence="1" key="1">
    <citation type="submission" date="2017-01" db="EMBL/GenBank/DDBJ databases">
        <authorList>
            <person name="Assis F.L."/>
            <person name="Abrahao J.S."/>
            <person name="Silva L."/>
            <person name="Khalil J.B."/>
            <person name="Rodrigues R."/>
            <person name="Silva L.S."/>
            <person name="Arantes T."/>
            <person name="Boratto P."/>
            <person name="Andrade M."/>
            <person name="Kroon E.G."/>
            <person name="Ribeiro B."/>
            <person name="Bergier I."/>
            <person name="Seligmann H."/>
            <person name="Ghigo E."/>
            <person name="Colson P."/>
            <person name="Levasseur A."/>
            <person name="Raoult D."/>
            <person name="Scola B.L."/>
        </authorList>
    </citation>
    <scope>NUCLEOTIDE SEQUENCE</scope>
    <source>
        <strain evidence="1">Soda lake</strain>
    </source>
</reference>
<accession>A0A6N1P445</accession>
<sequence>MLTKSQAIEHLTDITREFSKKPITESSFRNYFFWTRKVKRMCTEKITEEEFQTCMEPLRNMPLDNYMQFFKFYRN</sequence>
<evidence type="ECO:0000313" key="1">
    <source>
        <dbReference type="EMBL" id="QKU35721.1"/>
    </source>
</evidence>
<dbReference type="KEGG" id="vg:80519164"/>
<protein>
    <submittedName>
        <fullName evidence="1">Putative orfan</fullName>
    </submittedName>
</protein>
<proteinExistence type="predicted"/>
<name>A0A6N1P445_9VIRU</name>
<dbReference type="GeneID" id="80519164"/>
<dbReference type="EMBL" id="KY523104">
    <property type="protein sequence ID" value="QKU35721.1"/>
    <property type="molecule type" value="Genomic_DNA"/>
</dbReference>
<reference evidence="1" key="2">
    <citation type="journal article" date="2018" name="Nat. Commun.">
        <title>Tailed giant Tupanvirus possesses the most complete translational apparatus of the known virosphere.</title>
        <authorList>
            <person name="Abrahao J."/>
            <person name="Silva L."/>
            <person name="Silva L.S."/>
            <person name="Khalil J.Y.B."/>
            <person name="Rodrigues R."/>
            <person name="Arantes T."/>
            <person name="Assis F."/>
            <person name="Boratto P."/>
            <person name="Andrade M."/>
            <person name="Kroon E.G."/>
            <person name="Ribeiro B."/>
            <person name="Bergier I."/>
            <person name="Seligmann H."/>
            <person name="Ghigo E."/>
            <person name="Colson P."/>
            <person name="Levasseur A."/>
            <person name="Kroemer G."/>
            <person name="Raoult D."/>
            <person name="La Scola B."/>
        </authorList>
    </citation>
    <scope>NUCLEOTIDE SEQUENCE [LARGE SCALE GENOMIC DNA]</scope>
    <source>
        <strain evidence="1">Soda lake</strain>
    </source>
</reference>
<dbReference type="RefSeq" id="YP_010782400.1">
    <property type="nucleotide sequence ID" value="NC_075039.1"/>
</dbReference>
<organism evidence="1">
    <name type="scientific">Tupanvirus soda lake</name>
    <dbReference type="NCBI Taxonomy" id="2126985"/>
    <lineage>
        <taxon>Viruses</taxon>
        <taxon>Varidnaviria</taxon>
        <taxon>Bamfordvirae</taxon>
        <taxon>Nucleocytoviricota</taxon>
        <taxon>Megaviricetes</taxon>
        <taxon>Imitervirales</taxon>
        <taxon>Mimiviridae</taxon>
        <taxon>Megamimivirinae</taxon>
        <taxon>Tupanvirus</taxon>
        <taxon>Tupanvirus salinum</taxon>
    </lineage>
</organism>